<sequence>MGAAVSNWRLANAVARTGQMGVVSGTGIDTVFVRRLQDGDRGGHMRRGIEQFPIRRAADEAIRRYYRPEGRAPGEPYTMLPMYRQVVSPARQELTMLATFVEVFLAKEGHDAPVGINLLTKVQMLALPTLYGAMLAGVDYVLMGAGIPREIGGVLDLLAGHQPARLRFDVEGLPSGAVEYLEFDPGIHWETPPAPLARPKFLPIVASNSLAKMLARKATGQVDGFVIEGPTAGGHNAPPRGEPRFNERGEPIYSENDKVDLAKIKELGLPFWVAGGTGHPERLIEARKDGAAGVQVGTLFAFCDESGLAEPIKRSVLAHAARGEVDVRTKPRVSPTGFPIKVVEWAENPAVGATRERICDMGYLRVAFMTADGKVDYRCPSEPEAAYVKKGGKLEDTIDRQCLCNALLSVIGHPQINPNGTEEPPIVTSGDDLATIGGFLGGRTSYTAADVVAYLLSGRCEA</sequence>
<dbReference type="PANTHER" id="PTHR32332">
    <property type="entry name" value="2-NITROPROPANE DIOXYGENASE"/>
    <property type="match status" value="1"/>
</dbReference>
<dbReference type="SUPFAM" id="SSF51412">
    <property type="entry name" value="Inosine monophosphate dehydrogenase (IMPDH)"/>
    <property type="match status" value="1"/>
</dbReference>
<gene>
    <name evidence="4" type="ORF">CLG94_11090</name>
</gene>
<evidence type="ECO:0000256" key="3">
    <source>
        <dbReference type="ARBA" id="ARBA00023002"/>
    </source>
</evidence>
<reference evidence="5" key="2">
    <citation type="journal article" date="2018" name="Environ. Microbiol.">
        <title>Bloom of a denitrifying methanotroph, 'Candidatus Methylomirabilis limnetica', in a deep stratified lake.</title>
        <authorList>
            <person name="Graf J.S."/>
            <person name="Mayr M.J."/>
            <person name="Marchant H.K."/>
            <person name="Tienken D."/>
            <person name="Hach P.F."/>
            <person name="Brand A."/>
            <person name="Schubert C.J."/>
            <person name="Kuypers M.M."/>
            <person name="Milucka J."/>
        </authorList>
    </citation>
    <scope>NUCLEOTIDE SEQUENCE [LARGE SCALE GENOMIC DNA]</scope>
    <source>
        <strain evidence="5">Zug</strain>
    </source>
</reference>
<dbReference type="InterPro" id="IPR004136">
    <property type="entry name" value="NMO"/>
</dbReference>
<dbReference type="PANTHER" id="PTHR32332:SF33">
    <property type="entry name" value="NITRONATE MONOOXYGENASE DOMAIN-CONTAINING PROTEIN"/>
    <property type="match status" value="1"/>
</dbReference>
<evidence type="ECO:0000313" key="4">
    <source>
        <dbReference type="EMBL" id="PTL35237.1"/>
    </source>
</evidence>
<dbReference type="OrthoDB" id="9778912at2"/>
<organism evidence="4 5">
    <name type="scientific">Candidatus Methylomirabilis limnetica</name>
    <dbReference type="NCBI Taxonomy" id="2033718"/>
    <lineage>
        <taxon>Bacteria</taxon>
        <taxon>Candidatus Methylomirabilota</taxon>
        <taxon>Candidatus Methylomirabilia</taxon>
        <taxon>Candidatus Methylomirabilales</taxon>
        <taxon>Candidatus Methylomirabilaceae</taxon>
        <taxon>Candidatus Methylomirabilis</taxon>
    </lineage>
</organism>
<evidence type="ECO:0000313" key="5">
    <source>
        <dbReference type="Proteomes" id="UP000241436"/>
    </source>
</evidence>
<keyword evidence="5" id="KW-1185">Reference proteome</keyword>
<accession>A0A2T4TVU4</accession>
<keyword evidence="2" id="KW-0288">FMN</keyword>
<reference evidence="4 5" key="1">
    <citation type="submission" date="2017-09" db="EMBL/GenBank/DDBJ databases">
        <title>Bloom of a denitrifying methanotroph, Candidatus Methylomirabilis limnetica, in a deep stratified lake.</title>
        <authorList>
            <person name="Graf J.S."/>
            <person name="Marchant H.K."/>
            <person name="Tienken D."/>
            <person name="Hach P.F."/>
            <person name="Brand A."/>
            <person name="Schubert C.J."/>
            <person name="Kuypers M.M."/>
            <person name="Milucka J."/>
        </authorList>
    </citation>
    <scope>NUCLEOTIDE SEQUENCE [LARGE SCALE GENOMIC DNA]</scope>
    <source>
        <strain evidence="4 5">Zug</strain>
    </source>
</reference>
<comment type="caution">
    <text evidence="4">The sequence shown here is derived from an EMBL/GenBank/DDBJ whole genome shotgun (WGS) entry which is preliminary data.</text>
</comment>
<keyword evidence="1" id="KW-0285">Flavoprotein</keyword>
<dbReference type="InterPro" id="IPR013785">
    <property type="entry name" value="Aldolase_TIM"/>
</dbReference>
<dbReference type="GO" id="GO:0018580">
    <property type="term" value="F:nitronate monooxygenase activity"/>
    <property type="evidence" value="ECO:0007669"/>
    <property type="project" value="InterPro"/>
</dbReference>
<dbReference type="Gene3D" id="3.20.20.70">
    <property type="entry name" value="Aldolase class I"/>
    <property type="match status" value="1"/>
</dbReference>
<dbReference type="GO" id="GO:0051213">
    <property type="term" value="F:dioxygenase activity"/>
    <property type="evidence" value="ECO:0007669"/>
    <property type="project" value="UniProtKB-KW"/>
</dbReference>
<dbReference type="Proteomes" id="UP000241436">
    <property type="component" value="Unassembled WGS sequence"/>
</dbReference>
<keyword evidence="3" id="KW-0560">Oxidoreductase</keyword>
<protein>
    <submittedName>
        <fullName evidence="4">2-nitropropane dioxygenase</fullName>
    </submittedName>
</protein>
<evidence type="ECO:0000256" key="2">
    <source>
        <dbReference type="ARBA" id="ARBA00022643"/>
    </source>
</evidence>
<dbReference type="AlphaFoldDB" id="A0A2T4TVU4"/>
<keyword evidence="4" id="KW-0223">Dioxygenase</keyword>
<dbReference type="CDD" id="cd04730">
    <property type="entry name" value="NPD_like"/>
    <property type="match status" value="1"/>
</dbReference>
<proteinExistence type="predicted"/>
<dbReference type="Pfam" id="PF03060">
    <property type="entry name" value="NMO"/>
    <property type="match status" value="1"/>
</dbReference>
<name>A0A2T4TVU4_9BACT</name>
<evidence type="ECO:0000256" key="1">
    <source>
        <dbReference type="ARBA" id="ARBA00022630"/>
    </source>
</evidence>
<dbReference type="RefSeq" id="WP_107563544.1">
    <property type="nucleotide sequence ID" value="NZ_NVQC01000028.1"/>
</dbReference>
<dbReference type="EMBL" id="NVQC01000028">
    <property type="protein sequence ID" value="PTL35237.1"/>
    <property type="molecule type" value="Genomic_DNA"/>
</dbReference>